<dbReference type="InterPro" id="IPR044925">
    <property type="entry name" value="His-Me_finger_sf"/>
</dbReference>
<dbReference type="Gene3D" id="3.90.75.20">
    <property type="match status" value="1"/>
</dbReference>
<sequence length="211" mass="24536">MIELWKDVKNYEGVYCISNLGRIKRILNSSKTNTDRILKPQINRFGYLQITLCKNGHKKTLKLHRLVLESFVGDCLDGMECCHKDRNRQNNQLTNLRWGTKSENAQDAIQHNTFSRLHACGEKNRMSKLTDDKIKLVLQLLQSGKNGHPGRKLSQKEIAAIFGVDQSTISYISTRKIWKHVQRHITEENGEEQWTYLNIKTEQEAQLSIWT</sequence>
<evidence type="ECO:0000313" key="3">
    <source>
        <dbReference type="EMBL" id="KKN98848.1"/>
    </source>
</evidence>
<dbReference type="Pfam" id="PF13392">
    <property type="entry name" value="HNH_3"/>
    <property type="match status" value="1"/>
</dbReference>
<protein>
    <recommendedName>
        <fullName evidence="4">HNH nuclease domain-containing protein</fullName>
    </recommendedName>
</protein>
<reference evidence="3" key="1">
    <citation type="journal article" date="2015" name="Nature">
        <title>Complex archaea that bridge the gap between prokaryotes and eukaryotes.</title>
        <authorList>
            <person name="Spang A."/>
            <person name="Saw J.H."/>
            <person name="Jorgensen S.L."/>
            <person name="Zaremba-Niedzwiedzka K."/>
            <person name="Martijn J."/>
            <person name="Lind A.E."/>
            <person name="van Eijk R."/>
            <person name="Schleper C."/>
            <person name="Guy L."/>
            <person name="Ettema T.J."/>
        </authorList>
    </citation>
    <scope>NUCLEOTIDE SEQUENCE</scope>
</reference>
<dbReference type="InterPro" id="IPR010902">
    <property type="entry name" value="NUMOD4"/>
</dbReference>
<evidence type="ECO:0000259" key="1">
    <source>
        <dbReference type="Pfam" id="PF07463"/>
    </source>
</evidence>
<name>A0A0F9Y2G9_9ZZZZ</name>
<gene>
    <name evidence="3" type="ORF">LCGC14_0140890</name>
</gene>
<evidence type="ECO:0000259" key="2">
    <source>
        <dbReference type="Pfam" id="PF13392"/>
    </source>
</evidence>
<dbReference type="AlphaFoldDB" id="A0A0F9Y2G9"/>
<dbReference type="SUPFAM" id="SSF54060">
    <property type="entry name" value="His-Me finger endonucleases"/>
    <property type="match status" value="1"/>
</dbReference>
<comment type="caution">
    <text evidence="3">The sequence shown here is derived from an EMBL/GenBank/DDBJ whole genome shotgun (WGS) entry which is preliminary data.</text>
</comment>
<evidence type="ECO:0008006" key="4">
    <source>
        <dbReference type="Google" id="ProtNLM"/>
    </source>
</evidence>
<dbReference type="InterPro" id="IPR003615">
    <property type="entry name" value="HNH_nuc"/>
</dbReference>
<feature type="domain" description="HNH nuclease" evidence="2">
    <location>
        <begin position="62"/>
        <end position="106"/>
    </location>
</feature>
<organism evidence="3">
    <name type="scientific">marine sediment metagenome</name>
    <dbReference type="NCBI Taxonomy" id="412755"/>
    <lineage>
        <taxon>unclassified sequences</taxon>
        <taxon>metagenomes</taxon>
        <taxon>ecological metagenomes</taxon>
    </lineage>
</organism>
<proteinExistence type="predicted"/>
<dbReference type="EMBL" id="LAZR01000049">
    <property type="protein sequence ID" value="KKN98848.1"/>
    <property type="molecule type" value="Genomic_DNA"/>
</dbReference>
<accession>A0A0F9Y2G9</accession>
<feature type="domain" description="NUMOD4" evidence="1">
    <location>
        <begin position="3"/>
        <end position="52"/>
    </location>
</feature>
<dbReference type="GO" id="GO:0016788">
    <property type="term" value="F:hydrolase activity, acting on ester bonds"/>
    <property type="evidence" value="ECO:0007669"/>
    <property type="project" value="InterPro"/>
</dbReference>
<dbReference type="Pfam" id="PF07463">
    <property type="entry name" value="NUMOD4"/>
    <property type="match status" value="1"/>
</dbReference>